<protein>
    <submittedName>
        <fullName evidence="1">Uncharacterized protein</fullName>
    </submittedName>
</protein>
<evidence type="ECO:0000313" key="2">
    <source>
        <dbReference type="Proteomes" id="UP001432180"/>
    </source>
</evidence>
<accession>A0ABZ0SF96</accession>
<sequence length="53" mass="5813">MLAGAFGNGRREHPGLFNRLEGTPLMAREHLDQGARERFVPDFNHGGVAPQAL</sequence>
<organism evidence="1 2">
    <name type="scientific">Thiorhodovibrio winogradskyi</name>
    <dbReference type="NCBI Taxonomy" id="77007"/>
    <lineage>
        <taxon>Bacteria</taxon>
        <taxon>Pseudomonadati</taxon>
        <taxon>Pseudomonadota</taxon>
        <taxon>Gammaproteobacteria</taxon>
        <taxon>Chromatiales</taxon>
        <taxon>Chromatiaceae</taxon>
        <taxon>Thiorhodovibrio</taxon>
    </lineage>
</organism>
<keyword evidence="2" id="KW-1185">Reference proteome</keyword>
<dbReference type="Proteomes" id="UP001432180">
    <property type="component" value="Chromosome"/>
</dbReference>
<evidence type="ECO:0000313" key="1">
    <source>
        <dbReference type="EMBL" id="WPL19050.1"/>
    </source>
</evidence>
<proteinExistence type="predicted"/>
<name>A0ABZ0SF96_9GAMM</name>
<reference evidence="1 2" key="1">
    <citation type="journal article" date="2023" name="Microorganisms">
        <title>Thiorhodovibrio frisius and Trv. litoralis spp. nov., Two Novel Members from a Clade of Fastidious Purple Sulfur Bacteria That Exhibit Unique Red-Shifted Light-Harvesting Capabilities.</title>
        <authorList>
            <person name="Methner A."/>
            <person name="Kuzyk S.B."/>
            <person name="Petersen J."/>
            <person name="Bauer S."/>
            <person name="Brinkmann H."/>
            <person name="Sichau K."/>
            <person name="Wanner G."/>
            <person name="Wolf J."/>
            <person name="Neumann-Schaal M."/>
            <person name="Henke P."/>
            <person name="Tank M."/>
            <person name="Sproer C."/>
            <person name="Bunk B."/>
            <person name="Overmann J."/>
        </authorList>
    </citation>
    <scope>NUCLEOTIDE SEQUENCE [LARGE SCALE GENOMIC DNA]</scope>
    <source>
        <strain evidence="1 2">DSM 6702</strain>
    </source>
</reference>
<gene>
    <name evidence="1" type="ORF">Thiowin_04154</name>
</gene>
<dbReference type="EMBL" id="CP121472">
    <property type="protein sequence ID" value="WPL19050.1"/>
    <property type="molecule type" value="Genomic_DNA"/>
</dbReference>